<dbReference type="SUPFAM" id="SSF55021">
    <property type="entry name" value="ACT-like"/>
    <property type="match status" value="1"/>
</dbReference>
<proteinExistence type="predicted"/>
<dbReference type="EMBL" id="CP016757">
    <property type="protein sequence ID" value="ANZ45100.1"/>
    <property type="molecule type" value="Genomic_DNA"/>
</dbReference>
<dbReference type="Gene3D" id="3.30.70.1150">
    <property type="entry name" value="ACT-like. Chain A, domain 2"/>
    <property type="match status" value="1"/>
</dbReference>
<dbReference type="GeneID" id="83057875"/>
<evidence type="ECO:0000313" key="2">
    <source>
        <dbReference type="Proteomes" id="UP000093044"/>
    </source>
</evidence>
<accession>A0A1B2I562</accession>
<dbReference type="STRING" id="1197717.BED41_08430"/>
<dbReference type="RefSeq" id="WP_066744825.1">
    <property type="nucleotide sequence ID" value="NZ_CATWZH010000003.1"/>
</dbReference>
<dbReference type="InterPro" id="IPR027271">
    <property type="entry name" value="Acetolactate_synth/TF_NikR_C"/>
</dbReference>
<dbReference type="InterPro" id="IPR045865">
    <property type="entry name" value="ACT-like_dom_sf"/>
</dbReference>
<keyword evidence="2" id="KW-1185">Reference proteome</keyword>
<name>A0A1B2I562_9BACT</name>
<reference evidence="1" key="1">
    <citation type="submission" date="2016-08" db="EMBL/GenBank/DDBJ databases">
        <title>Complete genome of Cloacibacillus porcorum.</title>
        <authorList>
            <person name="Looft T."/>
            <person name="Bayles D.O."/>
            <person name="Alt D.P."/>
        </authorList>
    </citation>
    <scope>NUCLEOTIDE SEQUENCE [LARGE SCALE GENOMIC DNA]</scope>
    <source>
        <strain evidence="1">CL-84</strain>
    </source>
</reference>
<dbReference type="AlphaFoldDB" id="A0A1B2I562"/>
<gene>
    <name evidence="1" type="ORF">BED41_08430</name>
</gene>
<protein>
    <submittedName>
        <fullName evidence="1">Uncharacterized protein</fullName>
    </submittedName>
</protein>
<organism evidence="1 2">
    <name type="scientific">Cloacibacillus porcorum</name>
    <dbReference type="NCBI Taxonomy" id="1197717"/>
    <lineage>
        <taxon>Bacteria</taxon>
        <taxon>Thermotogati</taxon>
        <taxon>Synergistota</taxon>
        <taxon>Synergistia</taxon>
        <taxon>Synergistales</taxon>
        <taxon>Synergistaceae</taxon>
        <taxon>Cloacibacillus</taxon>
    </lineage>
</organism>
<dbReference type="OrthoDB" id="1121298at2"/>
<evidence type="ECO:0000313" key="1">
    <source>
        <dbReference type="EMBL" id="ANZ45100.1"/>
    </source>
</evidence>
<dbReference type="KEGG" id="cpor:BED41_08430"/>
<sequence>MNCYQIMAVRIYNRDKCAVEVQRVLTEYGCSILTRLGLHDQSTPGTCSPAGLLVLQLCCCNETSRELESKLNALEGVKAQLVDLSD</sequence>
<dbReference type="Proteomes" id="UP000093044">
    <property type="component" value="Chromosome"/>
</dbReference>